<gene>
    <name evidence="1" type="ORF">Fot_21245</name>
</gene>
<dbReference type="Proteomes" id="UP001604277">
    <property type="component" value="Unassembled WGS sequence"/>
</dbReference>
<accession>A0ABD1UUA9</accession>
<protein>
    <submittedName>
        <fullName evidence="1">Uncharacterized protein</fullName>
    </submittedName>
</protein>
<keyword evidence="2" id="KW-1185">Reference proteome</keyword>
<sequence>MYDADDQSSQSGRCVVAHPFLRHLCSEKMRLDRHFSTGGFYCDNSFTSIRSVHEPENESSVCCLLDQSKSQSQGKRTVLVLKFLEEIRLRWWKFLRCQLQL</sequence>
<proteinExistence type="predicted"/>
<organism evidence="1 2">
    <name type="scientific">Forsythia ovata</name>
    <dbReference type="NCBI Taxonomy" id="205694"/>
    <lineage>
        <taxon>Eukaryota</taxon>
        <taxon>Viridiplantae</taxon>
        <taxon>Streptophyta</taxon>
        <taxon>Embryophyta</taxon>
        <taxon>Tracheophyta</taxon>
        <taxon>Spermatophyta</taxon>
        <taxon>Magnoliopsida</taxon>
        <taxon>eudicotyledons</taxon>
        <taxon>Gunneridae</taxon>
        <taxon>Pentapetalae</taxon>
        <taxon>asterids</taxon>
        <taxon>lamiids</taxon>
        <taxon>Lamiales</taxon>
        <taxon>Oleaceae</taxon>
        <taxon>Forsythieae</taxon>
        <taxon>Forsythia</taxon>
    </lineage>
</organism>
<comment type="caution">
    <text evidence="1">The sequence shown here is derived from an EMBL/GenBank/DDBJ whole genome shotgun (WGS) entry which is preliminary data.</text>
</comment>
<evidence type="ECO:0000313" key="1">
    <source>
        <dbReference type="EMBL" id="KAL2528644.1"/>
    </source>
</evidence>
<dbReference type="AlphaFoldDB" id="A0ABD1UUA9"/>
<dbReference type="EMBL" id="JBFOLJ010000006">
    <property type="protein sequence ID" value="KAL2528644.1"/>
    <property type="molecule type" value="Genomic_DNA"/>
</dbReference>
<name>A0ABD1UUA9_9LAMI</name>
<reference evidence="2" key="1">
    <citation type="submission" date="2024-07" db="EMBL/GenBank/DDBJ databases">
        <title>Two chromosome-level genome assemblies of Korean endemic species Abeliophyllum distichum and Forsythia ovata (Oleaceae).</title>
        <authorList>
            <person name="Jang H."/>
        </authorList>
    </citation>
    <scope>NUCLEOTIDE SEQUENCE [LARGE SCALE GENOMIC DNA]</scope>
</reference>
<evidence type="ECO:0000313" key="2">
    <source>
        <dbReference type="Proteomes" id="UP001604277"/>
    </source>
</evidence>